<evidence type="ECO:0000313" key="2">
    <source>
        <dbReference type="Proteomes" id="UP000634139"/>
    </source>
</evidence>
<accession>A0A918VFP1</accession>
<dbReference type="AlphaFoldDB" id="A0A918VFP1"/>
<dbReference type="InterPro" id="IPR013433">
    <property type="entry name" value="PHA_gran_rgn"/>
</dbReference>
<gene>
    <name evidence="1" type="ORF">GCM10011617_11100</name>
</gene>
<organism evidence="1 2">
    <name type="scientific">Novosphingobium arvoryzae</name>
    <dbReference type="NCBI Taxonomy" id="1256514"/>
    <lineage>
        <taxon>Bacteria</taxon>
        <taxon>Pseudomonadati</taxon>
        <taxon>Pseudomonadota</taxon>
        <taxon>Alphaproteobacteria</taxon>
        <taxon>Sphingomonadales</taxon>
        <taxon>Sphingomonadaceae</taxon>
        <taxon>Novosphingobium</taxon>
    </lineage>
</organism>
<name>A0A918VFP1_9SPHN</name>
<evidence type="ECO:0008006" key="3">
    <source>
        <dbReference type="Google" id="ProtNLM"/>
    </source>
</evidence>
<keyword evidence="2" id="KW-1185">Reference proteome</keyword>
<dbReference type="RefSeq" id="WP_189539427.1">
    <property type="nucleotide sequence ID" value="NZ_BMZD01000002.1"/>
</dbReference>
<dbReference type="EMBL" id="BMZD01000002">
    <property type="protein sequence ID" value="GGZ93103.1"/>
    <property type="molecule type" value="Genomic_DNA"/>
</dbReference>
<dbReference type="Proteomes" id="UP000634139">
    <property type="component" value="Unassembled WGS sequence"/>
</dbReference>
<comment type="caution">
    <text evidence="1">The sequence shown here is derived from an EMBL/GenBank/DDBJ whole genome shotgun (WGS) entry which is preliminary data.</text>
</comment>
<reference evidence="1" key="2">
    <citation type="submission" date="2020-09" db="EMBL/GenBank/DDBJ databases">
        <authorList>
            <person name="Sun Q."/>
            <person name="Kim S."/>
        </authorList>
    </citation>
    <scope>NUCLEOTIDE SEQUENCE</scope>
    <source>
        <strain evidence="1">KCTC 32422</strain>
    </source>
</reference>
<proteinExistence type="predicted"/>
<protein>
    <recommendedName>
        <fullName evidence="3">Polyhydroxyalkanoic acid system protein</fullName>
    </recommendedName>
</protein>
<dbReference type="Pfam" id="PF09650">
    <property type="entry name" value="PHA_gran_rgn"/>
    <property type="match status" value="1"/>
</dbReference>
<reference evidence="1" key="1">
    <citation type="journal article" date="2014" name="Int. J. Syst. Evol. Microbiol.">
        <title>Complete genome sequence of Corynebacterium casei LMG S-19264T (=DSM 44701T), isolated from a smear-ripened cheese.</title>
        <authorList>
            <consortium name="US DOE Joint Genome Institute (JGI-PGF)"/>
            <person name="Walter F."/>
            <person name="Albersmeier A."/>
            <person name="Kalinowski J."/>
            <person name="Ruckert C."/>
        </authorList>
    </citation>
    <scope>NUCLEOTIDE SEQUENCE</scope>
    <source>
        <strain evidence="1">KCTC 32422</strain>
    </source>
</reference>
<sequence>MRLTVPHTLGREAAVARIRAREHEIADIMPSMAKVTTAWSGEDRLDLRVEAMGKTIHGAVEVGDETVSFEFDLPAALSFAEPMIRAAVEPRAQKLLA</sequence>
<evidence type="ECO:0000313" key="1">
    <source>
        <dbReference type="EMBL" id="GGZ93103.1"/>
    </source>
</evidence>